<keyword evidence="8 10" id="KW-0238">DNA-binding</keyword>
<dbReference type="PROSITE" id="PS00717">
    <property type="entry name" value="SIGMA54_1"/>
    <property type="match status" value="1"/>
</dbReference>
<keyword evidence="4 10" id="KW-0808">Transferase</keyword>
<evidence type="ECO:0000256" key="3">
    <source>
        <dbReference type="ARBA" id="ARBA00022478"/>
    </source>
</evidence>
<evidence type="ECO:0000256" key="5">
    <source>
        <dbReference type="ARBA" id="ARBA00022695"/>
    </source>
</evidence>
<dbReference type="NCBIfam" id="NF009118">
    <property type="entry name" value="PRK12469.1"/>
    <property type="match status" value="1"/>
</dbReference>
<evidence type="ECO:0000256" key="11">
    <source>
        <dbReference type="SAM" id="Coils"/>
    </source>
</evidence>
<accession>A0ABV8SRF4</accession>
<feature type="region of interest" description="Disordered" evidence="12">
    <location>
        <begin position="50"/>
        <end position="136"/>
    </location>
</feature>
<feature type="compositionally biased region" description="Polar residues" evidence="12">
    <location>
        <begin position="113"/>
        <end position="124"/>
    </location>
</feature>
<dbReference type="PROSITE" id="PS00718">
    <property type="entry name" value="SIGMA54_2"/>
    <property type="match status" value="1"/>
</dbReference>
<dbReference type="EMBL" id="JBHSDU010000003">
    <property type="protein sequence ID" value="MFC4308969.1"/>
    <property type="molecule type" value="Genomic_DNA"/>
</dbReference>
<keyword evidence="7 10" id="KW-0731">Sigma factor</keyword>
<dbReference type="NCBIfam" id="NF004595">
    <property type="entry name" value="PRK05932.1-2"/>
    <property type="match status" value="1"/>
</dbReference>
<dbReference type="PROSITE" id="PS50044">
    <property type="entry name" value="SIGMA54_3"/>
    <property type="match status" value="1"/>
</dbReference>
<dbReference type="Pfam" id="PF04963">
    <property type="entry name" value="Sigma54_CBD"/>
    <property type="match status" value="1"/>
</dbReference>
<gene>
    <name evidence="15" type="ORF">ACFPN2_07755</name>
</gene>
<comment type="function">
    <text evidence="10">Sigma factors are initiation factors that promote the attachment of RNA polymerase to specific initiation sites and are then released.</text>
</comment>
<dbReference type="InterPro" id="IPR007046">
    <property type="entry name" value="RNA_pol_sigma_54_core-bd"/>
</dbReference>
<name>A0ABV8SRF4_9GAMM</name>
<protein>
    <recommendedName>
        <fullName evidence="2 10">RNA polymerase sigma-54 factor</fullName>
    </recommendedName>
</protein>
<keyword evidence="9 10" id="KW-0804">Transcription</keyword>
<dbReference type="PANTHER" id="PTHR32248">
    <property type="entry name" value="RNA POLYMERASE SIGMA-54 FACTOR"/>
    <property type="match status" value="1"/>
</dbReference>
<reference evidence="16" key="1">
    <citation type="journal article" date="2019" name="Int. J. Syst. Evol. Microbiol.">
        <title>The Global Catalogue of Microorganisms (GCM) 10K type strain sequencing project: providing services to taxonomists for standard genome sequencing and annotation.</title>
        <authorList>
            <consortium name="The Broad Institute Genomics Platform"/>
            <consortium name="The Broad Institute Genome Sequencing Center for Infectious Disease"/>
            <person name="Wu L."/>
            <person name="Ma J."/>
        </authorList>
    </citation>
    <scope>NUCLEOTIDE SEQUENCE [LARGE SCALE GENOMIC DNA]</scope>
    <source>
        <strain evidence="16">CGMCC 1.10759</strain>
    </source>
</reference>
<dbReference type="RefSeq" id="WP_380596038.1">
    <property type="nucleotide sequence ID" value="NZ_JBHSDU010000003.1"/>
</dbReference>
<feature type="compositionally biased region" description="Basic and acidic residues" evidence="12">
    <location>
        <begin position="85"/>
        <end position="96"/>
    </location>
</feature>
<evidence type="ECO:0000256" key="8">
    <source>
        <dbReference type="ARBA" id="ARBA00023125"/>
    </source>
</evidence>
<dbReference type="GO" id="GO:0003899">
    <property type="term" value="F:DNA-directed RNA polymerase activity"/>
    <property type="evidence" value="ECO:0007669"/>
    <property type="project" value="UniProtKB-EC"/>
</dbReference>
<dbReference type="NCBIfam" id="TIGR02395">
    <property type="entry name" value="rpoN_sigma"/>
    <property type="match status" value="1"/>
</dbReference>
<dbReference type="Proteomes" id="UP001595904">
    <property type="component" value="Unassembled WGS sequence"/>
</dbReference>
<evidence type="ECO:0000256" key="10">
    <source>
        <dbReference type="PIRNR" id="PIRNR000774"/>
    </source>
</evidence>
<dbReference type="PRINTS" id="PR00045">
    <property type="entry name" value="SIGMA54FCT"/>
</dbReference>
<evidence type="ECO:0000256" key="1">
    <source>
        <dbReference type="ARBA" id="ARBA00008798"/>
    </source>
</evidence>
<dbReference type="Pfam" id="PF00309">
    <property type="entry name" value="Sigma54_AID"/>
    <property type="match status" value="1"/>
</dbReference>
<feature type="domain" description="RNA polymerase sigma factor 54 core-binding" evidence="14">
    <location>
        <begin position="138"/>
        <end position="327"/>
    </location>
</feature>
<evidence type="ECO:0000256" key="7">
    <source>
        <dbReference type="ARBA" id="ARBA00023082"/>
    </source>
</evidence>
<evidence type="ECO:0000256" key="4">
    <source>
        <dbReference type="ARBA" id="ARBA00022679"/>
    </source>
</evidence>
<comment type="caution">
    <text evidence="15">The sequence shown here is derived from an EMBL/GenBank/DDBJ whole genome shotgun (WGS) entry which is preliminary data.</text>
</comment>
<keyword evidence="6 10" id="KW-0805">Transcription regulation</keyword>
<dbReference type="InterPro" id="IPR038709">
    <property type="entry name" value="RpoN_core-bd_sf"/>
</dbReference>
<dbReference type="PANTHER" id="PTHR32248:SF4">
    <property type="entry name" value="RNA POLYMERASE SIGMA-54 FACTOR"/>
    <property type="match status" value="1"/>
</dbReference>
<dbReference type="Gene3D" id="1.10.10.60">
    <property type="entry name" value="Homeodomain-like"/>
    <property type="match status" value="1"/>
</dbReference>
<evidence type="ECO:0000256" key="2">
    <source>
        <dbReference type="ARBA" id="ARBA00019942"/>
    </source>
</evidence>
<evidence type="ECO:0000256" key="12">
    <source>
        <dbReference type="SAM" id="MobiDB-lite"/>
    </source>
</evidence>
<dbReference type="Pfam" id="PF04552">
    <property type="entry name" value="Sigma54_DBD"/>
    <property type="match status" value="1"/>
</dbReference>
<evidence type="ECO:0000256" key="9">
    <source>
        <dbReference type="ARBA" id="ARBA00023163"/>
    </source>
</evidence>
<sequence length="500" mass="55975">MLKPALQLRLGQQLTMTPQLQQAIRLLQLPVLELQAQIREALESNVMLEAEDESGSLETGESTEPQFEPTYESPAPSPEASSSNEHNEHNDDRGETAEAAEQPLDIVEDQDWSDSQVTGQSDTPWSGDDDHSQDFSDARGETLQEHLTWQLEMSRLNEREMRIGAAIIDAINDDGYVIEPLDEIARNLQPELVVATAEVERVLTQVQAMDPAGVGARSVSECIELQLRQLDPDTPGRETALAIAAGYLDQVAEQQYALLRRQLRVTEEELENALVLVRACQPRPGSSVHSVPAEYIVPDVFVRRTERGWAVDINPASLPRIRVNQSYAGLIGRGGDHAMLRTQLQEARWLIRSLEIRNETLLKVARCIVQRQSAFLENGDEYMQPMILKDVAEAVQMHESTISRVTTNKYMHTHRGVFEFRYFFSSHVAASDGTEMSSTAIRAKIRKLVAAEEPDKPLSDSRIADILSREGVLVARRTVAKYREALGIPPSSERKRVSVR</sequence>
<evidence type="ECO:0000259" key="13">
    <source>
        <dbReference type="Pfam" id="PF04552"/>
    </source>
</evidence>
<feature type="compositionally biased region" description="Low complexity" evidence="12">
    <location>
        <begin position="72"/>
        <end position="84"/>
    </location>
</feature>
<keyword evidence="5 10" id="KW-0548">Nucleotidyltransferase</keyword>
<keyword evidence="3 10" id="KW-0240">DNA-directed RNA polymerase</keyword>
<proteinExistence type="inferred from homology"/>
<evidence type="ECO:0000259" key="14">
    <source>
        <dbReference type="Pfam" id="PF04963"/>
    </source>
</evidence>
<evidence type="ECO:0000256" key="6">
    <source>
        <dbReference type="ARBA" id="ARBA00023015"/>
    </source>
</evidence>
<keyword evidence="16" id="KW-1185">Reference proteome</keyword>
<feature type="domain" description="RNA polymerase sigma factor 54 DNA-binding" evidence="13">
    <location>
        <begin position="339"/>
        <end position="496"/>
    </location>
</feature>
<evidence type="ECO:0000313" key="15">
    <source>
        <dbReference type="EMBL" id="MFC4308969.1"/>
    </source>
</evidence>
<keyword evidence="11" id="KW-0175">Coiled coil</keyword>
<dbReference type="InterPro" id="IPR000394">
    <property type="entry name" value="RNA_pol_sigma_54"/>
</dbReference>
<organism evidence="15 16">
    <name type="scientific">Steroidobacter flavus</name>
    <dbReference type="NCBI Taxonomy" id="1842136"/>
    <lineage>
        <taxon>Bacteria</taxon>
        <taxon>Pseudomonadati</taxon>
        <taxon>Pseudomonadota</taxon>
        <taxon>Gammaproteobacteria</taxon>
        <taxon>Steroidobacterales</taxon>
        <taxon>Steroidobacteraceae</taxon>
        <taxon>Steroidobacter</taxon>
    </lineage>
</organism>
<evidence type="ECO:0000313" key="16">
    <source>
        <dbReference type="Proteomes" id="UP001595904"/>
    </source>
</evidence>
<comment type="similarity">
    <text evidence="1 10">Belongs to the sigma-54 factor family.</text>
</comment>
<feature type="coiled-coil region" evidence="11">
    <location>
        <begin position="249"/>
        <end position="276"/>
    </location>
</feature>
<dbReference type="InterPro" id="IPR007634">
    <property type="entry name" value="RNA_pol_sigma_54_DNA-bd"/>
</dbReference>
<dbReference type="PIRSF" id="PIRSF000774">
    <property type="entry name" value="RpoN"/>
    <property type="match status" value="1"/>
</dbReference>
<dbReference type="Gene3D" id="1.10.10.1330">
    <property type="entry name" value="RNA polymerase sigma-54 factor, core-binding domain"/>
    <property type="match status" value="1"/>
</dbReference>